<dbReference type="InterPro" id="IPR050336">
    <property type="entry name" value="Chromosome_partition/occlusion"/>
</dbReference>
<accession>A0A1N7HE60</accession>
<dbReference type="GO" id="GO:0045881">
    <property type="term" value="P:positive regulation of sporulation resulting in formation of a cellular spore"/>
    <property type="evidence" value="ECO:0007669"/>
    <property type="project" value="TreeGrafter"/>
</dbReference>
<reference evidence="2 3" key="1">
    <citation type="submission" date="2017-01" db="EMBL/GenBank/DDBJ databases">
        <authorList>
            <person name="Mah S.A."/>
            <person name="Swanson W.J."/>
            <person name="Moy G.W."/>
            <person name="Vacquier V.D."/>
        </authorList>
    </citation>
    <scope>NUCLEOTIDE SEQUENCE [LARGE SCALE GENOMIC DNA]</scope>
    <source>
        <strain evidence="2 3">CPCC 203464</strain>
    </source>
</reference>
<evidence type="ECO:0000256" key="1">
    <source>
        <dbReference type="SAM" id="MobiDB-lite"/>
    </source>
</evidence>
<gene>
    <name evidence="2" type="ORF">SAMN05445060_4058</name>
</gene>
<dbReference type="SUPFAM" id="SSF109709">
    <property type="entry name" value="KorB DNA-binding domain-like"/>
    <property type="match status" value="1"/>
</dbReference>
<dbReference type="Gene3D" id="3.90.1530.10">
    <property type="entry name" value="Conserved hypothetical protein from pyrococcus furiosus pfu- 392566-001, ParB domain"/>
    <property type="match status" value="1"/>
</dbReference>
<dbReference type="PANTHER" id="PTHR33375">
    <property type="entry name" value="CHROMOSOME-PARTITIONING PROTEIN PARB-RELATED"/>
    <property type="match status" value="1"/>
</dbReference>
<dbReference type="EMBL" id="FTNT01000016">
    <property type="protein sequence ID" value="SIS23122.1"/>
    <property type="molecule type" value="Genomic_DNA"/>
</dbReference>
<organism evidence="2 3">
    <name type="scientific">Williamsia sterculiae</name>
    <dbReference type="NCBI Taxonomy" id="1344003"/>
    <lineage>
        <taxon>Bacteria</taxon>
        <taxon>Bacillati</taxon>
        <taxon>Actinomycetota</taxon>
        <taxon>Actinomycetes</taxon>
        <taxon>Mycobacteriales</taxon>
        <taxon>Nocardiaceae</taxon>
        <taxon>Williamsia</taxon>
    </lineage>
</organism>
<name>A0A1N7HE60_9NOCA</name>
<protein>
    <submittedName>
        <fullName evidence="2">Chromosome partitioning protein, ParB family</fullName>
    </submittedName>
</protein>
<feature type="region of interest" description="Disordered" evidence="1">
    <location>
        <begin position="355"/>
        <end position="387"/>
    </location>
</feature>
<dbReference type="CDD" id="cd16387">
    <property type="entry name" value="ParB_N_Srx"/>
    <property type="match status" value="1"/>
</dbReference>
<feature type="compositionally biased region" description="Basic and acidic residues" evidence="1">
    <location>
        <begin position="373"/>
        <end position="387"/>
    </location>
</feature>
<dbReference type="SUPFAM" id="SSF110849">
    <property type="entry name" value="ParB/Sulfiredoxin"/>
    <property type="match status" value="1"/>
</dbReference>
<dbReference type="InterPro" id="IPR036086">
    <property type="entry name" value="ParB/Sulfiredoxin_sf"/>
</dbReference>
<dbReference type="Gene3D" id="1.10.10.2830">
    <property type="match status" value="1"/>
</dbReference>
<keyword evidence="3" id="KW-1185">Reference proteome</keyword>
<dbReference type="PANTHER" id="PTHR33375:SF1">
    <property type="entry name" value="CHROMOSOME-PARTITIONING PROTEIN PARB-RELATED"/>
    <property type="match status" value="1"/>
</dbReference>
<dbReference type="STRING" id="1344003.SAMN05445060_4058"/>
<evidence type="ECO:0000313" key="2">
    <source>
        <dbReference type="EMBL" id="SIS23122.1"/>
    </source>
</evidence>
<dbReference type="GO" id="GO:0007059">
    <property type="term" value="P:chromosome segregation"/>
    <property type="evidence" value="ECO:0007669"/>
    <property type="project" value="TreeGrafter"/>
</dbReference>
<dbReference type="AlphaFoldDB" id="A0A1N7HE60"/>
<evidence type="ECO:0000313" key="3">
    <source>
        <dbReference type="Proteomes" id="UP000186218"/>
    </source>
</evidence>
<dbReference type="RefSeq" id="WP_076482849.1">
    <property type="nucleotide sequence ID" value="NZ_FTNT01000016.1"/>
</dbReference>
<proteinExistence type="predicted"/>
<sequence>MGNNRNTAAATAVEAGELLHLNPADLVIDTNVRTDDTVPRPFAASVKTHGVRLPVLAVRDETGTVRVRDGQLRTLAAREADLATIPVYVVADAATGDQATIARITDQLVTNEHRTDLHDLERACGAQQLLDLGLSRTKVGQITRLRSTHAVDNAAATARSATATRVVVDAGLSLDQGAVVARYEDEGDTEAVDKLVEAARKGMFDHAAAYLARTDGQRRTVRTAVAELTEQGYQVADHHPGYTGEWTDLANLYRMKTGEPVADTDHDSLTRHYLLAVVDAEAHTMWVDADGNAFDEGGVDWDLADEADQETTPAEGLADPRKLTETEQWTAYVTFYHHNPAVDALETMFARTRRLSGDQDDSTDTADVTSAADRAEQAARAEAEQAEVDRVERKRVKVLNRAGLAAQEVRRAKLREAFTRKTLPKGTAVIMARLHAATMWRNSDLYSSGRVDYVTRDIAAELLGADPVEQITDAAPERAQVILAAITCAAYESTLPKDAWRGAGMVYDGGALDRARATYLRTLVEVFGYTLSEVEEVITGDRTGDSIDLDA</sequence>
<dbReference type="Proteomes" id="UP000186218">
    <property type="component" value="Unassembled WGS sequence"/>
</dbReference>
<dbReference type="OrthoDB" id="3846919at2"/>
<dbReference type="GO" id="GO:0005694">
    <property type="term" value="C:chromosome"/>
    <property type="evidence" value="ECO:0007669"/>
    <property type="project" value="TreeGrafter"/>
</dbReference>